<accession>A0AAE3XQS4</accession>
<dbReference type="RefSeq" id="WP_309939433.1">
    <property type="nucleotide sequence ID" value="NZ_AP025305.1"/>
</dbReference>
<reference evidence="1" key="1">
    <citation type="submission" date="2023-07" db="EMBL/GenBank/DDBJ databases">
        <title>Genomic Encyclopedia of Type Strains, Phase IV (KMG-IV): sequencing the most valuable type-strain genomes for metagenomic binning, comparative biology and taxonomic classification.</title>
        <authorList>
            <person name="Goeker M."/>
        </authorList>
    </citation>
    <scope>NUCLEOTIDE SEQUENCE</scope>
    <source>
        <strain evidence="1">DSM 26174</strain>
    </source>
</reference>
<proteinExistence type="predicted"/>
<evidence type="ECO:0000313" key="1">
    <source>
        <dbReference type="EMBL" id="MDR6239689.1"/>
    </source>
</evidence>
<name>A0AAE3XQS4_9BACT</name>
<sequence>MKIYKALLVFVFTLLFHMSKGQDLFPSEVWHDGELVLMTGDTLRAPLKYDFSNESVLLNHKGTVLSYSARKILYFEIFDVVSDRYREFFALPFFVRQNYKAPILFEVITEGSLTLLAREYIMVESTPATGMYGQPIYVEPVRRLVHDYYFLNMDGEIELFSMRKRELYQVMSRRLPDVKKYIKRNKLHISNPEDLIRIVIFYNELMEGNFQHANGR</sequence>
<gene>
    <name evidence="1" type="ORF">HNQ88_002737</name>
</gene>
<comment type="caution">
    <text evidence="1">The sequence shown here is derived from an EMBL/GenBank/DDBJ whole genome shotgun (WGS) entry which is preliminary data.</text>
</comment>
<organism evidence="1 2">
    <name type="scientific">Aureibacter tunicatorum</name>
    <dbReference type="NCBI Taxonomy" id="866807"/>
    <lineage>
        <taxon>Bacteria</taxon>
        <taxon>Pseudomonadati</taxon>
        <taxon>Bacteroidota</taxon>
        <taxon>Cytophagia</taxon>
        <taxon>Cytophagales</taxon>
        <taxon>Persicobacteraceae</taxon>
        <taxon>Aureibacter</taxon>
    </lineage>
</organism>
<keyword evidence="2" id="KW-1185">Reference proteome</keyword>
<dbReference type="Proteomes" id="UP001185092">
    <property type="component" value="Unassembled WGS sequence"/>
</dbReference>
<dbReference type="EMBL" id="JAVDQD010000003">
    <property type="protein sequence ID" value="MDR6239689.1"/>
    <property type="molecule type" value="Genomic_DNA"/>
</dbReference>
<dbReference type="AlphaFoldDB" id="A0AAE3XQS4"/>
<evidence type="ECO:0000313" key="2">
    <source>
        <dbReference type="Proteomes" id="UP001185092"/>
    </source>
</evidence>
<protein>
    <submittedName>
        <fullName evidence="1">Uncharacterized protein</fullName>
    </submittedName>
</protein>